<dbReference type="Proteomes" id="UP000790377">
    <property type="component" value="Unassembled WGS sequence"/>
</dbReference>
<keyword evidence="2" id="KW-1185">Reference proteome</keyword>
<gene>
    <name evidence="1" type="ORF">BJ138DRAFT_1177325</name>
</gene>
<proteinExistence type="predicted"/>
<sequence>MLSLLRSVVRQSNHIKSCLPSTTRSYTAHSDNEALIHVLDEVVVDRAAGERVDADQSWVQQGTRRKFAPSMFIRPHYWTRDHRYKGPAPFPRRPLVGPGKRQARSQDVFYQLGIDPLHEAMNATLLSAYVTEMGKIKPRTETGLTTKSQRRLGKAIRRAKMMGIIPVLSNTRVGHWQR</sequence>
<evidence type="ECO:0000313" key="2">
    <source>
        <dbReference type="Proteomes" id="UP000790377"/>
    </source>
</evidence>
<accession>A0ACB8ALX0</accession>
<evidence type="ECO:0000313" key="1">
    <source>
        <dbReference type="EMBL" id="KAH7914394.1"/>
    </source>
</evidence>
<name>A0ACB8ALX0_9AGAM</name>
<keyword evidence="1" id="KW-0689">Ribosomal protein</keyword>
<reference evidence="1" key="1">
    <citation type="journal article" date="2021" name="New Phytol.">
        <title>Evolutionary innovations through gain and loss of genes in the ectomycorrhizal Boletales.</title>
        <authorList>
            <person name="Wu G."/>
            <person name="Miyauchi S."/>
            <person name="Morin E."/>
            <person name="Kuo A."/>
            <person name="Drula E."/>
            <person name="Varga T."/>
            <person name="Kohler A."/>
            <person name="Feng B."/>
            <person name="Cao Y."/>
            <person name="Lipzen A."/>
            <person name="Daum C."/>
            <person name="Hundley H."/>
            <person name="Pangilinan J."/>
            <person name="Johnson J."/>
            <person name="Barry K."/>
            <person name="LaButti K."/>
            <person name="Ng V."/>
            <person name="Ahrendt S."/>
            <person name="Min B."/>
            <person name="Choi I.G."/>
            <person name="Park H."/>
            <person name="Plett J.M."/>
            <person name="Magnuson J."/>
            <person name="Spatafora J.W."/>
            <person name="Nagy L.G."/>
            <person name="Henrissat B."/>
            <person name="Grigoriev I.V."/>
            <person name="Yang Z.L."/>
            <person name="Xu J."/>
            <person name="Martin F.M."/>
        </authorList>
    </citation>
    <scope>NUCLEOTIDE SEQUENCE</scope>
    <source>
        <strain evidence="1">ATCC 28755</strain>
    </source>
</reference>
<dbReference type="EMBL" id="MU267614">
    <property type="protein sequence ID" value="KAH7914394.1"/>
    <property type="molecule type" value="Genomic_DNA"/>
</dbReference>
<comment type="caution">
    <text evidence="1">The sequence shown here is derived from an EMBL/GenBank/DDBJ whole genome shotgun (WGS) entry which is preliminary data.</text>
</comment>
<organism evidence="1 2">
    <name type="scientific">Hygrophoropsis aurantiaca</name>
    <dbReference type="NCBI Taxonomy" id="72124"/>
    <lineage>
        <taxon>Eukaryota</taxon>
        <taxon>Fungi</taxon>
        <taxon>Dikarya</taxon>
        <taxon>Basidiomycota</taxon>
        <taxon>Agaricomycotina</taxon>
        <taxon>Agaricomycetes</taxon>
        <taxon>Agaricomycetidae</taxon>
        <taxon>Boletales</taxon>
        <taxon>Coniophorineae</taxon>
        <taxon>Hygrophoropsidaceae</taxon>
        <taxon>Hygrophoropsis</taxon>
    </lineage>
</organism>
<keyword evidence="1" id="KW-0687">Ribonucleoprotein</keyword>
<protein>
    <submittedName>
        <fullName evidence="1">Ribosomal protein S18</fullName>
    </submittedName>
</protein>